<sequence>MRKLMKVLLMGLVVTSMAVPAFAAELTNPAEVYSSLSGQTEVEAWQEMRDSGKTFGQLAEENGYGDAFQEAIKKVHEDRVNDLVEEGKITSEEAQEILNDIADCDGTPGEHAGTHGLFYGGGQ</sequence>
<comment type="caution">
    <text evidence="2">The sequence shown here is derived from an EMBL/GenBank/DDBJ whole genome shotgun (WGS) entry which is preliminary data.</text>
</comment>
<feature type="signal peptide" evidence="1">
    <location>
        <begin position="1"/>
        <end position="23"/>
    </location>
</feature>
<organism evidence="2 3">
    <name type="scientific">Aduncisulcus paluster</name>
    <dbReference type="NCBI Taxonomy" id="2918883"/>
    <lineage>
        <taxon>Eukaryota</taxon>
        <taxon>Metamonada</taxon>
        <taxon>Carpediemonas-like organisms</taxon>
        <taxon>Aduncisulcus</taxon>
    </lineage>
</organism>
<proteinExistence type="predicted"/>
<evidence type="ECO:0000256" key="1">
    <source>
        <dbReference type="SAM" id="SignalP"/>
    </source>
</evidence>
<feature type="non-terminal residue" evidence="2">
    <location>
        <position position="123"/>
    </location>
</feature>
<keyword evidence="1" id="KW-0732">Signal</keyword>
<feature type="chain" id="PRO_5045080060" evidence="1">
    <location>
        <begin position="24"/>
        <end position="123"/>
    </location>
</feature>
<reference evidence="2" key="1">
    <citation type="submission" date="2022-03" db="EMBL/GenBank/DDBJ databases">
        <title>Draft genome sequence of Aduncisulcus paluster, a free-living microaerophilic Fornicata.</title>
        <authorList>
            <person name="Yuyama I."/>
            <person name="Kume K."/>
            <person name="Tamura T."/>
            <person name="Inagaki Y."/>
            <person name="Hashimoto T."/>
        </authorList>
    </citation>
    <scope>NUCLEOTIDE SEQUENCE</scope>
    <source>
        <strain evidence="2">NY0171</strain>
    </source>
</reference>
<keyword evidence="3" id="KW-1185">Reference proteome</keyword>
<gene>
    <name evidence="2" type="ORF">ADUPG1_002633</name>
</gene>
<evidence type="ECO:0000313" key="3">
    <source>
        <dbReference type="Proteomes" id="UP001057375"/>
    </source>
</evidence>
<protein>
    <submittedName>
        <fullName evidence="2">Uncharacterized protein</fullName>
    </submittedName>
</protein>
<accession>A0ABQ5KQQ5</accession>
<dbReference type="EMBL" id="BQXS01003157">
    <property type="protein sequence ID" value="GKT33774.1"/>
    <property type="molecule type" value="Genomic_DNA"/>
</dbReference>
<name>A0ABQ5KQQ5_9EUKA</name>
<dbReference type="Proteomes" id="UP001057375">
    <property type="component" value="Unassembled WGS sequence"/>
</dbReference>
<evidence type="ECO:0000313" key="2">
    <source>
        <dbReference type="EMBL" id="GKT33774.1"/>
    </source>
</evidence>